<protein>
    <submittedName>
        <fullName evidence="1">Uncharacterized protein</fullName>
    </submittedName>
</protein>
<gene>
    <name evidence="1" type="ORF">Aru02nite_49890</name>
</gene>
<dbReference type="GO" id="GO:0009036">
    <property type="term" value="F:type II site-specific deoxyribonuclease activity"/>
    <property type="evidence" value="ECO:0007669"/>
    <property type="project" value="InterPro"/>
</dbReference>
<proteinExistence type="predicted"/>
<dbReference type="EMBL" id="BOMB01000029">
    <property type="protein sequence ID" value="GID14100.1"/>
    <property type="molecule type" value="Genomic_DNA"/>
</dbReference>
<dbReference type="Pfam" id="PF17411">
    <property type="entry name" value="SmaI"/>
    <property type="match status" value="1"/>
</dbReference>
<organism evidence="1 2">
    <name type="scientific">Actinocatenispora rupis</name>
    <dbReference type="NCBI Taxonomy" id="519421"/>
    <lineage>
        <taxon>Bacteria</taxon>
        <taxon>Bacillati</taxon>
        <taxon>Actinomycetota</taxon>
        <taxon>Actinomycetes</taxon>
        <taxon>Micromonosporales</taxon>
        <taxon>Micromonosporaceae</taxon>
        <taxon>Actinocatenispora</taxon>
    </lineage>
</organism>
<comment type="caution">
    <text evidence="1">The sequence shown here is derived from an EMBL/GenBank/DDBJ whole genome shotgun (WGS) entry which is preliminary data.</text>
</comment>
<sequence>MRSMPLEDHAAEREALLRDTFGMTRSQLKAVRSMVNAFKTPITYTAASDSDIVGEPFIETMANFLAVHHALHEEPLNKKPFEYIYKQCLIAQGFEANLNSTPGLHPYDVIGAGTRWSLKTEAAKGISSNQVKIEKLMEARWIRDCTTPEACCDALKLRLPRHLSGYDRIMVLRAFIGADGLRYVLEEVPIKTLTACIELATPEMFSKNKKSPSFGADFYLPNHDARAFRILFDSSVEKVRLWYARDFCIHHGTWAMSAPKSPVPDDHTNASCVGSES</sequence>
<keyword evidence="2" id="KW-1185">Reference proteome</keyword>
<reference evidence="1" key="1">
    <citation type="submission" date="2021-01" db="EMBL/GenBank/DDBJ databases">
        <title>Whole genome shotgun sequence of Actinocatenispora rupis NBRC 107355.</title>
        <authorList>
            <person name="Komaki H."/>
            <person name="Tamura T."/>
        </authorList>
    </citation>
    <scope>NUCLEOTIDE SEQUENCE</scope>
    <source>
        <strain evidence="1">NBRC 107355</strain>
    </source>
</reference>
<name>A0A8J3J3Q6_9ACTN</name>
<evidence type="ECO:0000313" key="1">
    <source>
        <dbReference type="EMBL" id="GID14100.1"/>
    </source>
</evidence>
<dbReference type="Proteomes" id="UP000612808">
    <property type="component" value="Unassembled WGS sequence"/>
</dbReference>
<accession>A0A8J3J3Q6</accession>
<evidence type="ECO:0000313" key="2">
    <source>
        <dbReference type="Proteomes" id="UP000612808"/>
    </source>
</evidence>
<dbReference type="InterPro" id="IPR049519">
    <property type="entry name" value="SmaI"/>
</dbReference>
<dbReference type="AlphaFoldDB" id="A0A8J3J3Q6"/>